<accession>A0AAQ3MD29</accession>
<dbReference type="EMBL" id="CP138592">
    <property type="protein sequence ID" value="WPH04766.1"/>
    <property type="molecule type" value="Genomic_DNA"/>
</dbReference>
<sequence length="399" mass="44263">MVLEGSTSDSAFVEDGPASDIDPYASIAAAADPSMLQVTPSPNPVFVNLNQLPRRWSLLIEKQHAPALLQGIRDQCEQASKLLQRPVRQDEADAMAFHFAKSMRIASYGSPIGAIIGTGFAVRGQSTYRFPLWSPFKEGSRFSPDVFGPLKGAAARSMWNMSRLGAYWIVGSVLCQTFMGSYALSTSLAGRMMDPRMKDIMDAIKAQAQDRRGSRLPDETPARRGPETFDMARQRRGAQEIARGGHSSPSNVDDASPTGGMFEYEVRGSTGDAIMQTDEQVRNADEARERIISQRAAQQASQHEHTAQQATQENDRRRSPSSWDRLRKNAMSGESSSPPRNSDERGSRRGPDESDPFAFSNEQGERTLANQKFRQGLDWEREGKDFADEAEPRRGGWRR</sequence>
<dbReference type="Proteomes" id="UP001303373">
    <property type="component" value="Chromosome 13"/>
</dbReference>
<reference evidence="3 4" key="1">
    <citation type="submission" date="2023-11" db="EMBL/GenBank/DDBJ databases">
        <title>An acidophilic fungus is an integral part of prey digestion in a carnivorous sundew plant.</title>
        <authorList>
            <person name="Tsai I.J."/>
        </authorList>
    </citation>
    <scope>NUCLEOTIDE SEQUENCE [LARGE SCALE GENOMIC DNA]</scope>
    <source>
        <strain evidence="3">169a</strain>
    </source>
</reference>
<evidence type="ECO:0000313" key="4">
    <source>
        <dbReference type="Proteomes" id="UP001303373"/>
    </source>
</evidence>
<feature type="transmembrane region" description="Helical" evidence="2">
    <location>
        <begin position="166"/>
        <end position="189"/>
    </location>
</feature>
<name>A0AAQ3MD29_9PEZI</name>
<proteinExistence type="predicted"/>
<feature type="region of interest" description="Disordered" evidence="1">
    <location>
        <begin position="294"/>
        <end position="399"/>
    </location>
</feature>
<feature type="region of interest" description="Disordered" evidence="1">
    <location>
        <begin position="207"/>
        <end position="264"/>
    </location>
</feature>
<feature type="compositionally biased region" description="Basic and acidic residues" evidence="1">
    <location>
        <begin position="375"/>
        <end position="399"/>
    </location>
</feature>
<feature type="compositionally biased region" description="Basic and acidic residues" evidence="1">
    <location>
        <begin position="341"/>
        <end position="352"/>
    </location>
</feature>
<protein>
    <submittedName>
        <fullName evidence="3">Uncharacterized protein</fullName>
    </submittedName>
</protein>
<evidence type="ECO:0000256" key="2">
    <source>
        <dbReference type="SAM" id="Phobius"/>
    </source>
</evidence>
<evidence type="ECO:0000313" key="3">
    <source>
        <dbReference type="EMBL" id="WPH04766.1"/>
    </source>
</evidence>
<evidence type="ECO:0000256" key="1">
    <source>
        <dbReference type="SAM" id="MobiDB-lite"/>
    </source>
</evidence>
<feature type="compositionally biased region" description="Basic and acidic residues" evidence="1">
    <location>
        <begin position="207"/>
        <end position="233"/>
    </location>
</feature>
<dbReference type="AlphaFoldDB" id="A0AAQ3MD29"/>
<organism evidence="3 4">
    <name type="scientific">Acrodontium crateriforme</name>
    <dbReference type="NCBI Taxonomy" id="150365"/>
    <lineage>
        <taxon>Eukaryota</taxon>
        <taxon>Fungi</taxon>
        <taxon>Dikarya</taxon>
        <taxon>Ascomycota</taxon>
        <taxon>Pezizomycotina</taxon>
        <taxon>Dothideomycetes</taxon>
        <taxon>Dothideomycetidae</taxon>
        <taxon>Mycosphaerellales</taxon>
        <taxon>Teratosphaeriaceae</taxon>
        <taxon>Acrodontium</taxon>
    </lineage>
</organism>
<gene>
    <name evidence="3" type="ORF">R9X50_00766100</name>
</gene>
<feature type="transmembrane region" description="Helical" evidence="2">
    <location>
        <begin position="105"/>
        <end position="122"/>
    </location>
</feature>
<keyword evidence="4" id="KW-1185">Reference proteome</keyword>
<keyword evidence="2" id="KW-1133">Transmembrane helix</keyword>
<keyword evidence="2" id="KW-0472">Membrane</keyword>
<keyword evidence="2" id="KW-0812">Transmembrane</keyword>